<feature type="compositionally biased region" description="Basic residues" evidence="1">
    <location>
        <begin position="352"/>
        <end position="363"/>
    </location>
</feature>
<dbReference type="STRING" id="857342.A0A2T3AXB0"/>
<dbReference type="OrthoDB" id="21499at2759"/>
<protein>
    <recommendedName>
        <fullName evidence="2">DUF4211 domain-containing protein</fullName>
    </recommendedName>
</protein>
<gene>
    <name evidence="3" type="ORF">M430DRAFT_44061</name>
</gene>
<evidence type="ECO:0000256" key="1">
    <source>
        <dbReference type="SAM" id="MobiDB-lite"/>
    </source>
</evidence>
<sequence>MPSNLEHKARRKRQTRLTFHPIDPDNTTKSSSPSEKRNHLSPANVRYRLSPTMNLSQSKPGGAKSAADAFEISDNDDEANLPNPTPTRRGAHGKLRGNMRGGRTSRSTALEEGPGYDMPDSTSSSDEDILAVPRKKMTAIRGRLCAPRLSRADSQRQKKPITPSDNSNDDLVLSPRSSQPQSLYRPSKKPVADDTDSDDQPPVPSSAPRRPRKPIIVEDDSDELSVQPKPKKLPIPATKGKTVIDLEDDSDLDLRLPVKRRQRQAIQKDDDSEDSDELPLVSPLKRRKSAVESDSSDIAPSPSKRRRPTRPEEDDEDNDSSDSDLPALKKAASGSRRARAVTSKSLTTPSRFTRKSLPRKSHRTAREKAAELLKRKRAGEKIDKVTDSSSDGDEVEPPLYDSDTDQEVLRRFDDEEFSPEPAERRASESRQRPNVNQHRSNTGGDEDDSDFVVEDDELIGVPLSSLGIPLQYTHHAHKPLKEHFKDCVEWLVHNKLDPGFPNRDDPIYKQAFIKVDFEAQGYAKSKFISSQWTSDFTKALNARPDLIKRPLCDGEGYTVDGVPKCDACNHRSHVPSVAISFRGKPYVKETLLEVPNESDSDSDSDSHDDFGSEDEDEDRSAIDEHDNDIKPASTVWFAGRDCADKATYAHMLVHWKYALNQQVIAKLEKGGHLTPVKLAALDEMTAEERQAHANEVVDTLEAAKEIKALYIIFKDMMSDARDFQPGRYKRGNRQ</sequence>
<proteinExistence type="predicted"/>
<dbReference type="RefSeq" id="XP_024719261.1">
    <property type="nucleotide sequence ID" value="XM_024867664.1"/>
</dbReference>
<name>A0A2T3AXB0_AMORE</name>
<evidence type="ECO:0000313" key="4">
    <source>
        <dbReference type="Proteomes" id="UP000241818"/>
    </source>
</evidence>
<dbReference type="Pfam" id="PF13926">
    <property type="entry name" value="DUF4211"/>
    <property type="match status" value="1"/>
</dbReference>
<feature type="compositionally biased region" description="Polar residues" evidence="1">
    <location>
        <begin position="432"/>
        <end position="443"/>
    </location>
</feature>
<feature type="compositionally biased region" description="Acidic residues" evidence="1">
    <location>
        <begin position="312"/>
        <end position="322"/>
    </location>
</feature>
<evidence type="ECO:0000313" key="3">
    <source>
        <dbReference type="EMBL" id="PSS13270.1"/>
    </source>
</evidence>
<dbReference type="EMBL" id="KZ679014">
    <property type="protein sequence ID" value="PSS13270.1"/>
    <property type="molecule type" value="Genomic_DNA"/>
</dbReference>
<feature type="compositionally biased region" description="Basic and acidic residues" evidence="1">
    <location>
        <begin position="421"/>
        <end position="431"/>
    </location>
</feature>
<feature type="compositionally biased region" description="Acidic residues" evidence="1">
    <location>
        <begin position="390"/>
        <end position="406"/>
    </location>
</feature>
<organism evidence="3 4">
    <name type="scientific">Amorphotheca resinae ATCC 22711</name>
    <dbReference type="NCBI Taxonomy" id="857342"/>
    <lineage>
        <taxon>Eukaryota</taxon>
        <taxon>Fungi</taxon>
        <taxon>Dikarya</taxon>
        <taxon>Ascomycota</taxon>
        <taxon>Pezizomycotina</taxon>
        <taxon>Leotiomycetes</taxon>
        <taxon>Helotiales</taxon>
        <taxon>Amorphothecaceae</taxon>
        <taxon>Amorphotheca</taxon>
    </lineage>
</organism>
<accession>A0A2T3AXB0</accession>
<evidence type="ECO:0000259" key="2">
    <source>
        <dbReference type="Pfam" id="PF13926"/>
    </source>
</evidence>
<feature type="compositionally biased region" description="Basic and acidic residues" evidence="1">
    <location>
        <begin position="364"/>
        <end position="386"/>
    </location>
</feature>
<feature type="region of interest" description="Disordered" evidence="1">
    <location>
        <begin position="1"/>
        <end position="450"/>
    </location>
</feature>
<reference evidence="3 4" key="1">
    <citation type="journal article" date="2018" name="New Phytol.">
        <title>Comparative genomics and transcriptomics depict ericoid mycorrhizal fungi as versatile saprotrophs and plant mutualists.</title>
        <authorList>
            <person name="Martino E."/>
            <person name="Morin E."/>
            <person name="Grelet G.A."/>
            <person name="Kuo A."/>
            <person name="Kohler A."/>
            <person name="Daghino S."/>
            <person name="Barry K.W."/>
            <person name="Cichocki N."/>
            <person name="Clum A."/>
            <person name="Dockter R.B."/>
            <person name="Hainaut M."/>
            <person name="Kuo R.C."/>
            <person name="LaButti K."/>
            <person name="Lindahl B.D."/>
            <person name="Lindquist E.A."/>
            <person name="Lipzen A."/>
            <person name="Khouja H.R."/>
            <person name="Magnuson J."/>
            <person name="Murat C."/>
            <person name="Ohm R.A."/>
            <person name="Singer S.W."/>
            <person name="Spatafora J.W."/>
            <person name="Wang M."/>
            <person name="Veneault-Fourrey C."/>
            <person name="Henrissat B."/>
            <person name="Grigoriev I.V."/>
            <person name="Martin F.M."/>
            <person name="Perotto S."/>
        </authorList>
    </citation>
    <scope>NUCLEOTIDE SEQUENCE [LARGE SCALE GENOMIC DNA]</scope>
    <source>
        <strain evidence="3 4">ATCC 22711</strain>
    </source>
</reference>
<feature type="domain" description="DUF4211" evidence="2">
    <location>
        <begin position="450"/>
        <end position="591"/>
    </location>
</feature>
<dbReference type="AlphaFoldDB" id="A0A2T3AXB0"/>
<feature type="compositionally biased region" description="Polar residues" evidence="1">
    <location>
        <begin position="342"/>
        <end position="351"/>
    </location>
</feature>
<dbReference type="InterPro" id="IPR025451">
    <property type="entry name" value="DUF4211"/>
</dbReference>
<dbReference type="InParanoid" id="A0A2T3AXB0"/>
<feature type="region of interest" description="Disordered" evidence="1">
    <location>
        <begin position="594"/>
        <end position="625"/>
    </location>
</feature>
<dbReference type="Proteomes" id="UP000241818">
    <property type="component" value="Unassembled WGS sequence"/>
</dbReference>
<keyword evidence="4" id="KW-1185">Reference proteome</keyword>
<dbReference type="PANTHER" id="PTHR14689">
    <property type="entry name" value="PHORBOL-ESTER_DAG-TYPE DOMAIN-CONTAINING PROTEIN"/>
    <property type="match status" value="1"/>
</dbReference>
<dbReference type="GO" id="GO:0005634">
    <property type="term" value="C:nucleus"/>
    <property type="evidence" value="ECO:0007669"/>
    <property type="project" value="TreeGrafter"/>
</dbReference>
<feature type="compositionally biased region" description="Polar residues" evidence="1">
    <location>
        <begin position="175"/>
        <end position="184"/>
    </location>
</feature>
<dbReference type="GeneID" id="36575745"/>
<dbReference type="PANTHER" id="PTHR14689:SF0">
    <property type="entry name" value="COILED-COIL DOMAIN-CONTAINING PROTEIN 82"/>
    <property type="match status" value="1"/>
</dbReference>